<sequence>MDTKEYICEYCHEEFIPNRRFVQKYCCTNCRVKSYHRRNKKVSNNEIEDKTKKPKTKIEKMSIEGIGNSMAGTAAVEALKSLLTKDENKPATKKDIQRLEQKIERFHKVKNLSPNQNYEFPFFDMETGNIVYKGIFHS</sequence>
<dbReference type="RefSeq" id="WP_070236948.1">
    <property type="nucleotide sequence ID" value="NZ_CP017478.1"/>
</dbReference>
<dbReference type="Proteomes" id="UP000176050">
    <property type="component" value="Chromosome"/>
</dbReference>
<gene>
    <name evidence="1" type="ORF">LPB138_08885</name>
</gene>
<dbReference type="KEGG" id="lul:LPB138_08885"/>
<name>A0A1D8P889_9FLAO</name>
<keyword evidence="2" id="KW-1185">Reference proteome</keyword>
<organism evidence="1 2">
    <name type="scientific">Urechidicola croceus</name>
    <dbReference type="NCBI Taxonomy" id="1850246"/>
    <lineage>
        <taxon>Bacteria</taxon>
        <taxon>Pseudomonadati</taxon>
        <taxon>Bacteroidota</taxon>
        <taxon>Flavobacteriia</taxon>
        <taxon>Flavobacteriales</taxon>
        <taxon>Flavobacteriaceae</taxon>
        <taxon>Urechidicola</taxon>
    </lineage>
</organism>
<dbReference type="AlphaFoldDB" id="A0A1D8P889"/>
<evidence type="ECO:0000313" key="1">
    <source>
        <dbReference type="EMBL" id="AOW20784.1"/>
    </source>
</evidence>
<dbReference type="EMBL" id="CP017478">
    <property type="protein sequence ID" value="AOW20784.1"/>
    <property type="molecule type" value="Genomic_DNA"/>
</dbReference>
<protein>
    <submittedName>
        <fullName evidence="1">Uncharacterized protein</fullName>
    </submittedName>
</protein>
<evidence type="ECO:0000313" key="2">
    <source>
        <dbReference type="Proteomes" id="UP000176050"/>
    </source>
</evidence>
<proteinExistence type="predicted"/>
<dbReference type="OrthoDB" id="1363909at2"/>
<reference evidence="1 2" key="1">
    <citation type="submission" date="2016-10" db="EMBL/GenBank/DDBJ databases">
        <title>Lutibacter sp. LPB0138, isolated from marine gastropod.</title>
        <authorList>
            <person name="Kim E."/>
            <person name="Yi H."/>
        </authorList>
    </citation>
    <scope>NUCLEOTIDE SEQUENCE [LARGE SCALE GENOMIC DNA]</scope>
    <source>
        <strain evidence="1 2">LPB0138</strain>
    </source>
</reference>
<accession>A0A1D8P889</accession>